<evidence type="ECO:0000313" key="3">
    <source>
        <dbReference type="Proteomes" id="UP001498476"/>
    </source>
</evidence>
<protein>
    <submittedName>
        <fullName evidence="2">Uncharacterized protein</fullName>
    </submittedName>
</protein>
<gene>
    <name evidence="2" type="ORF">QQX98_006372</name>
</gene>
<comment type="caution">
    <text evidence="2">The sequence shown here is derived from an EMBL/GenBank/DDBJ whole genome shotgun (WGS) entry which is preliminary data.</text>
</comment>
<keyword evidence="3" id="KW-1185">Reference proteome</keyword>
<sequence>MSYPPPGGWVRRRPPLGTQPEDWPNLSPQEAEDAARAARREVLLNPIAPPYDPSLPILWLDRANRPMLDRPGWVPVDPALRVPEGVAEMPSTFTESLDWQARLLPRFDLGDHLFCPLSTLTECLLFPLHTLPCVEFFILFLLDELKLVNQLKRRLFVALRVSLRASFRVPAMPSQPTAPHHMMPPQPTARPPHPMMPSLPAVPSHLLIPSRPLAIRHPMTLPHPMAPPRPAAPLRVRFGFPQTRPPPVGEIGGDIGGEYVYVVPWPHVPPILPTVEIHLTDDENEEEDLYSAN</sequence>
<dbReference type="Proteomes" id="UP001498476">
    <property type="component" value="Unassembled WGS sequence"/>
</dbReference>
<name>A0ABR1H0Z5_9HYPO</name>
<reference evidence="2 3" key="1">
    <citation type="journal article" date="2025" name="Microbiol. Resour. Announc.">
        <title>Draft genome sequences for Neonectria magnoliae and Neonectria punicea, canker pathogens of Liriodendron tulipifera and Acer saccharum in West Virginia.</title>
        <authorList>
            <person name="Petronek H.M."/>
            <person name="Kasson M.T."/>
            <person name="Metheny A.M."/>
            <person name="Stauder C.M."/>
            <person name="Lovett B."/>
            <person name="Lynch S.C."/>
            <person name="Garnas J.R."/>
            <person name="Kasson L.R."/>
            <person name="Stajich J.E."/>
        </authorList>
    </citation>
    <scope>NUCLEOTIDE SEQUENCE [LARGE SCALE GENOMIC DNA]</scope>
    <source>
        <strain evidence="2 3">NRRL 64653</strain>
    </source>
</reference>
<evidence type="ECO:0000313" key="2">
    <source>
        <dbReference type="EMBL" id="KAK7414770.1"/>
    </source>
</evidence>
<feature type="region of interest" description="Disordered" evidence="1">
    <location>
        <begin position="1"/>
        <end position="34"/>
    </location>
</feature>
<organism evidence="2 3">
    <name type="scientific">Neonectria punicea</name>
    <dbReference type="NCBI Taxonomy" id="979145"/>
    <lineage>
        <taxon>Eukaryota</taxon>
        <taxon>Fungi</taxon>
        <taxon>Dikarya</taxon>
        <taxon>Ascomycota</taxon>
        <taxon>Pezizomycotina</taxon>
        <taxon>Sordariomycetes</taxon>
        <taxon>Hypocreomycetidae</taxon>
        <taxon>Hypocreales</taxon>
        <taxon>Nectriaceae</taxon>
        <taxon>Neonectria</taxon>
    </lineage>
</organism>
<proteinExistence type="predicted"/>
<dbReference type="EMBL" id="JAZAVJ010000095">
    <property type="protein sequence ID" value="KAK7414770.1"/>
    <property type="molecule type" value="Genomic_DNA"/>
</dbReference>
<accession>A0ABR1H0Z5</accession>
<evidence type="ECO:0000256" key="1">
    <source>
        <dbReference type="SAM" id="MobiDB-lite"/>
    </source>
</evidence>